<dbReference type="Gene3D" id="2.160.20.10">
    <property type="entry name" value="Single-stranded right-handed beta-helix, Pectin lyase-like"/>
    <property type="match status" value="1"/>
</dbReference>
<organism evidence="3">
    <name type="scientific">uncultured Sphingopyxis sp</name>
    <dbReference type="NCBI Taxonomy" id="310581"/>
    <lineage>
        <taxon>Bacteria</taxon>
        <taxon>Pseudomonadati</taxon>
        <taxon>Pseudomonadota</taxon>
        <taxon>Alphaproteobacteria</taxon>
        <taxon>Sphingomonadales</taxon>
        <taxon>Sphingomonadaceae</taxon>
        <taxon>Sphingopyxis</taxon>
        <taxon>environmental samples</taxon>
    </lineage>
</organism>
<evidence type="ECO:0000256" key="1">
    <source>
        <dbReference type="SAM" id="MobiDB-lite"/>
    </source>
</evidence>
<proteinExistence type="predicted"/>
<dbReference type="RefSeq" id="WP_295320104.1">
    <property type="nucleotide sequence ID" value="NZ_LT598653.1"/>
</dbReference>
<feature type="chain" id="PRO_5013323146" description="Filamentous haemagglutinin FhaB/tRNA nuclease CdiA-like TPS domain-containing protein" evidence="2">
    <location>
        <begin position="39"/>
        <end position="2583"/>
    </location>
</feature>
<keyword evidence="2" id="KW-0732">Signal</keyword>
<feature type="region of interest" description="Disordered" evidence="1">
    <location>
        <begin position="920"/>
        <end position="946"/>
    </location>
</feature>
<feature type="region of interest" description="Disordered" evidence="1">
    <location>
        <begin position="1396"/>
        <end position="1418"/>
    </location>
</feature>
<evidence type="ECO:0000256" key="2">
    <source>
        <dbReference type="SAM" id="SignalP"/>
    </source>
</evidence>
<feature type="region of interest" description="Disordered" evidence="1">
    <location>
        <begin position="2557"/>
        <end position="2583"/>
    </location>
</feature>
<feature type="compositionally biased region" description="Gly residues" evidence="1">
    <location>
        <begin position="1354"/>
        <end position="1365"/>
    </location>
</feature>
<evidence type="ECO:0008006" key="4">
    <source>
        <dbReference type="Google" id="ProtNLM"/>
    </source>
</evidence>
<dbReference type="KEGG" id="sphu:SPPYR_2700"/>
<feature type="region of interest" description="Disordered" evidence="1">
    <location>
        <begin position="1344"/>
        <end position="1365"/>
    </location>
</feature>
<evidence type="ECO:0000313" key="3">
    <source>
        <dbReference type="EMBL" id="SBV33820.1"/>
    </source>
</evidence>
<feature type="compositionally biased region" description="Gly residues" evidence="1">
    <location>
        <begin position="1396"/>
        <end position="1414"/>
    </location>
</feature>
<feature type="signal peptide" evidence="2">
    <location>
        <begin position="1"/>
        <end position="38"/>
    </location>
</feature>
<protein>
    <recommendedName>
        <fullName evidence="4">Filamentous haemagglutinin FhaB/tRNA nuclease CdiA-like TPS domain-containing protein</fullName>
    </recommendedName>
</protein>
<accession>A0A1Y5PV24</accession>
<sequence length="2583" mass="243305">MRATASFSPLHKRKRRLLESCALAAGMAALAYGAPALAQVAGTGTIVSGGGTPNGVSGTTTTTTVTQAQNVINWVPTDSAPTGGDIDLLPSGSTWNFVGTGDYTVLNRFVNGGGGSLSRQIALNGTVNSYVGSTTGPRGGNIWFYNAGGILIGASGVVNVGSLLLTTNDIVTTGGLFGPDGSIRFNGASGSTSAITVNGAINANVTGSPGSSYVALVAPRVVQAGAVRVDGSAAYVAAEQANIRINGGLFDIDVTVGAESGTAITHTGTTTGPAHLDTNGNQSRIYMVAIPKNDAVTMLVSGAIGYDDALSAQVDPDGAVRLSAGYNIVGGELAAAPVNATAANITAGDTLFRSDTTARASGAFAAAPTSSEGQFFVEGSGTFAGDASAVLTIGADQLGGATGGLTIQSGGTGGTPGNAAINVTGGTLSTPAGLAILAFGTPDAVTGDAQGGIAGLTITGGNVSAQGVTVDASGFGDLDAGGTSATGRGGSASISVSNAGSTLTAGNIFINAAGSGDNSFSDLPAVNGDGIGGTATLTVADGGAVGPVALLSLDATGTGGFGLTQSGDGTGGTARIRVSGAGSSLSATQSFVQAGGDGGGDFGPFQTQNGGDGIGGTAEFLVNADTASTVSAGQLLASALARGGDASGSENASGGDAAGGTATLTVDGGVNAQFTAITLNASAAAGSGFSPSGTTGQTGTATANDVTLSATNGSTIASSDYINLFAVGMGVSGENFGAGSGGDVAVGATAGGAITTANTLTVQAMGGSMGSIGQSAGNGIGGDIDFIADGGTIQAGIFDVDASSDTVGVTGAGGTAQGGTIDLLASDGGQIIATQDGFNNFTASARSGVSAAGTAATGGTIQLIADAGTIDLAVGADITADGTSGGGLGGPTGTGGAILIRVAADASSRIDAGDLFASAGGQTQAESETPPGVEAPAGNGQGGTMTVEVAGGALTGGFFELSAGGASAGGGTGTGGTATFTQTGGAVSLGDMSIDADGVGGDAQGVSGTGVGGLATITLSGGTINVADITASANGQGGFGLSGDDFDPLNIVPSGTGGLGRGGTATISIDGTAVVEASVIQASARGEGGDGGQFDTFFSDTPGTPGNAGEGIGGTATVNVRGGTTTASSLTADASGTGGNGGDSFFSSSGAPATGVGVGGTGGAGRGGTATIALETAIDGVGAASSLALGTGGAGGLHNVGGDGGDGFGGTAQAIVTGFEAGDLAVIIDSTGIGGNGADGGDGAGGSGGNGTGGTSRILAEGAGASLTALQSNLISAGIGGNGGAGGLGFGFPAVAPDGGNGGDGQGGTIEIAASEGATVALGLEDGGDFVSLSSSGSGGVGGLGSNSSFGEGNQSGNGGDGGAGTGGTIRLVATGGTITSNGEAVDITASGLAGAGGSGGTGQGGGTDGGLGNPGQTTGGRVVIETAAGASGLGEIDLGPTNIAANGDFAGRIELRAGGNISFAGLTAEALGIAAPTNNDTDTALAGIFVAPTGGTIASQGDATLTTDGSIGVHAQSNGIFDVDGTLTIDAGDQIDIRHDAREGDAPTLRASGDLIATAVTSISGAPGSLIAAGGALSLTTPGTIGVDGLGGDPGAPQRAHPGQFEIGVDGLAGGDIILTSTGATNVEHAEAVNDFTADAASFATGLNSIITGGDIEITSPGAVDLGNSSAGGFVQVSGQSIAFNNIDAGLTVGLTANGTAPGAEGISGGSIAAGGDINLFADSIALTGPVTGDASFFAFGTGGAVSVNSADVAGTISVFAADDLAGSFVAGGDIFLNSDGNIDASAQANGGYVDGNGIGTEGNLFVIAAGDAALTDSSAARMFGVSAGGAASIDGGIAGEDMLVVAATTASLTDVSVGDDLTVRTPGNIDAINVSATGAGADTHILDFSSDSGSPIFTIGVGEGSEGVNGADIVMASANGAIDAAGLSAGDDILLNAANGIAVNGATTLGLGTTGGDSSIRTQGGATTLAGIDAFSDVVVDAAGIANLSGIVAAGRNATITAQDVTLAALSNLGGGVIPTLSADGDVVVNSAAGIAGGGVRALGDAALTAGTAINLTAIEAQNAALTGATGIDVGAATVLGAASFDSGSGDIRIGSLLASGPIDASADAIRIEGGGDLTFASLTTDVGDAYVRASGDLSVASGDVAGTADLGTQGESMSVGTLNAANAILVNSGGSLNLDSVTVAGNLDASALASLGITGVITGQSIALTSADIAIGSAGRVGTAGVTQQLSVANSDSDNQTFVGGAPGGSVAGYHIDADELTRLYGSQIDIFAPAVQAVGSSAVGSAAPPDIVVDGFTMTGGASGSNLGANGALTIRTPGKMRIVGNVELTGLTDANALNLAAGDALEVILGQGSVRLVNGAAPAGQLNMVSDDIIVATAEAIADVGAATSTAAINTRLEQNDGVVLDEGALFARGIRAEVVGGFYVQNSGAGTDFAQRRGLIFGAGGLDVVTEGPSRIVVNGVQLGPNGQVTGLDTLQLLTIAGAAPVAGSYDPRSTVNGCLLSSPAVCATVVFDIDNNFPVQDVIDEIDGDEDSAGEGNTLPQPLITMREVDPLTGAPLLDDPVTGAGNDDLWTPPAQ</sequence>
<name>A0A1Y5PV24_9SPHN</name>
<gene>
    <name evidence="3" type="ORF">SPPYR_2700</name>
</gene>
<dbReference type="InterPro" id="IPR012334">
    <property type="entry name" value="Pectin_lyas_fold"/>
</dbReference>
<reference evidence="3" key="1">
    <citation type="submission" date="2016-03" db="EMBL/GenBank/DDBJ databases">
        <authorList>
            <person name="Ploux O."/>
        </authorList>
    </citation>
    <scope>NUCLEOTIDE SEQUENCE</scope>
    <source>
        <strain evidence="3">UC10</strain>
    </source>
</reference>
<dbReference type="EMBL" id="LT598653">
    <property type="protein sequence ID" value="SBV33820.1"/>
    <property type="molecule type" value="Genomic_DNA"/>
</dbReference>